<organism evidence="3 4">
    <name type="scientific">Dermatophagoides farinae</name>
    <name type="common">American house dust mite</name>
    <dbReference type="NCBI Taxonomy" id="6954"/>
    <lineage>
        <taxon>Eukaryota</taxon>
        <taxon>Metazoa</taxon>
        <taxon>Ecdysozoa</taxon>
        <taxon>Arthropoda</taxon>
        <taxon>Chelicerata</taxon>
        <taxon>Arachnida</taxon>
        <taxon>Acari</taxon>
        <taxon>Acariformes</taxon>
        <taxon>Sarcoptiformes</taxon>
        <taxon>Astigmata</taxon>
        <taxon>Psoroptidia</taxon>
        <taxon>Analgoidea</taxon>
        <taxon>Pyroglyphidae</taxon>
        <taxon>Dermatophagoidinae</taxon>
        <taxon>Dermatophagoides</taxon>
    </lineage>
</organism>
<reference evidence="3" key="2">
    <citation type="journal article" date="2022" name="Res Sq">
        <title>Comparative Genomics Reveals Insights into the Divergent Evolution of Astigmatic Mites and Household Pest Adaptations.</title>
        <authorList>
            <person name="Xiong Q."/>
            <person name="Wan A.T.-Y."/>
            <person name="Liu X.-Y."/>
            <person name="Fung C.S.-H."/>
            <person name="Xiao X."/>
            <person name="Malainual N."/>
            <person name="Hou J."/>
            <person name="Wang L."/>
            <person name="Wang M."/>
            <person name="Yang K."/>
            <person name="Cui Y."/>
            <person name="Leung E."/>
            <person name="Nong W."/>
            <person name="Shin S.-K."/>
            <person name="Au S."/>
            <person name="Jeong K.Y."/>
            <person name="Chew F.T."/>
            <person name="Hui J."/>
            <person name="Leung T.F."/>
            <person name="Tungtrongchitr A."/>
            <person name="Zhong N."/>
            <person name="Liu Z."/>
            <person name="Tsui S."/>
        </authorList>
    </citation>
    <scope>NUCLEOTIDE SEQUENCE</scope>
    <source>
        <strain evidence="3">Derf</strain>
        <tissue evidence="3">Whole organism</tissue>
    </source>
</reference>
<keyword evidence="4" id="KW-1185">Reference proteome</keyword>
<feature type="region of interest" description="Disordered" evidence="1">
    <location>
        <begin position="462"/>
        <end position="482"/>
    </location>
</feature>
<dbReference type="Proteomes" id="UP000790347">
    <property type="component" value="Unassembled WGS sequence"/>
</dbReference>
<feature type="region of interest" description="Disordered" evidence="1">
    <location>
        <begin position="402"/>
        <end position="424"/>
    </location>
</feature>
<evidence type="ECO:0000313" key="3">
    <source>
        <dbReference type="EMBL" id="KAH9518127.1"/>
    </source>
</evidence>
<feature type="compositionally biased region" description="Polar residues" evidence="1">
    <location>
        <begin position="472"/>
        <end position="482"/>
    </location>
</feature>
<dbReference type="EMBL" id="ASGP02000003">
    <property type="protein sequence ID" value="KAH9518127.1"/>
    <property type="molecule type" value="Genomic_DNA"/>
</dbReference>
<evidence type="ECO:0000313" key="4">
    <source>
        <dbReference type="Proteomes" id="UP000790347"/>
    </source>
</evidence>
<feature type="compositionally biased region" description="Low complexity" evidence="1">
    <location>
        <begin position="402"/>
        <end position="412"/>
    </location>
</feature>
<feature type="compositionally biased region" description="Basic residues" evidence="1">
    <location>
        <begin position="24"/>
        <end position="40"/>
    </location>
</feature>
<sequence length="482" mass="56110">MSSLLLSQSIISSTENSLREKSLQRKIHQHQHQQHLHPNHIGRYNPNFSVDKHDSYQYGNNRPRLIVTDVHDRQSSADISKILLANIHFRFVYLLIFSLISLICYVLFIWIPNDIERNKLNNELYDSIVIGEPQNMLLVGQLPQYDRKLLWTKNLYVFESKQTEDLMNLATKPLLLQNRYPALFWNEDFRSIIINDHVTGAIWLNDLGDLIFVFMAPLNETTISIVRFQPSINHIRTEIQTINPNESILPISSIDPGTELRLIQTKNGTSIKVLINQDNIDRFLCLHTVNETLRRIDLSEQICPNSSMLWPHFNVGYGNGTSLHLFTEQKQQVLIVPENVLYRLGVEYHFEFIEISQLISNRLFPLIGDWIIIAVASSILLIMIVLVLKYMMMKRHRPMNNNNVSSSFNNGSDETHPLLNRRSNRNDDEMNGCCRFKWTSFLSWCQHCHHQESNNATITSNIRSSDRRHTEPAQNAKNYVKI</sequence>
<feature type="transmembrane region" description="Helical" evidence="2">
    <location>
        <begin position="370"/>
        <end position="391"/>
    </location>
</feature>
<protein>
    <submittedName>
        <fullName evidence="3">Uncharacterized protein</fullName>
    </submittedName>
</protein>
<keyword evidence="2" id="KW-0812">Transmembrane</keyword>
<evidence type="ECO:0000256" key="1">
    <source>
        <dbReference type="SAM" id="MobiDB-lite"/>
    </source>
</evidence>
<dbReference type="AlphaFoldDB" id="A0A922L9I0"/>
<comment type="caution">
    <text evidence="3">The sequence shown here is derived from an EMBL/GenBank/DDBJ whole genome shotgun (WGS) entry which is preliminary data.</text>
</comment>
<gene>
    <name evidence="3" type="ORF">DERF_008724</name>
</gene>
<proteinExistence type="predicted"/>
<feature type="region of interest" description="Disordered" evidence="1">
    <location>
        <begin position="22"/>
        <end position="41"/>
    </location>
</feature>
<accession>A0A922L9I0</accession>
<evidence type="ECO:0000256" key="2">
    <source>
        <dbReference type="SAM" id="Phobius"/>
    </source>
</evidence>
<keyword evidence="2" id="KW-1133">Transmembrane helix</keyword>
<reference evidence="3" key="1">
    <citation type="submission" date="2013-05" db="EMBL/GenBank/DDBJ databases">
        <authorList>
            <person name="Yim A.K.Y."/>
            <person name="Chan T.F."/>
            <person name="Ji K.M."/>
            <person name="Liu X.Y."/>
            <person name="Zhou J.W."/>
            <person name="Li R.Q."/>
            <person name="Yang K.Y."/>
            <person name="Li J."/>
            <person name="Li M."/>
            <person name="Law P.T.W."/>
            <person name="Wu Y.L."/>
            <person name="Cai Z.L."/>
            <person name="Qin H."/>
            <person name="Bao Y."/>
            <person name="Leung R.K.K."/>
            <person name="Ng P.K.S."/>
            <person name="Zou J."/>
            <person name="Zhong X.J."/>
            <person name="Ran P.X."/>
            <person name="Zhong N.S."/>
            <person name="Liu Z.G."/>
            <person name="Tsui S.K.W."/>
        </authorList>
    </citation>
    <scope>NUCLEOTIDE SEQUENCE</scope>
    <source>
        <strain evidence="3">Derf</strain>
        <tissue evidence="3">Whole organism</tissue>
    </source>
</reference>
<feature type="transmembrane region" description="Helical" evidence="2">
    <location>
        <begin position="91"/>
        <end position="111"/>
    </location>
</feature>
<keyword evidence="2" id="KW-0472">Membrane</keyword>
<name>A0A922L9I0_DERFA</name>